<evidence type="ECO:0000313" key="2">
    <source>
        <dbReference type="Proteomes" id="UP001239213"/>
    </source>
</evidence>
<accession>A0AAI9V7Y9</accession>
<organism evidence="1 2">
    <name type="scientific">Colletotrichum cuscutae</name>
    <dbReference type="NCBI Taxonomy" id="1209917"/>
    <lineage>
        <taxon>Eukaryota</taxon>
        <taxon>Fungi</taxon>
        <taxon>Dikarya</taxon>
        <taxon>Ascomycota</taxon>
        <taxon>Pezizomycotina</taxon>
        <taxon>Sordariomycetes</taxon>
        <taxon>Hypocreomycetidae</taxon>
        <taxon>Glomerellales</taxon>
        <taxon>Glomerellaceae</taxon>
        <taxon>Colletotrichum</taxon>
        <taxon>Colletotrichum acutatum species complex</taxon>
    </lineage>
</organism>
<evidence type="ECO:0000313" key="1">
    <source>
        <dbReference type="EMBL" id="KAK1476068.1"/>
    </source>
</evidence>
<keyword evidence="2" id="KW-1185">Reference proteome</keyword>
<name>A0AAI9V7Y9_9PEZI</name>
<protein>
    <submittedName>
        <fullName evidence="1">Uncharacterized protein</fullName>
    </submittedName>
</protein>
<comment type="caution">
    <text evidence="1">The sequence shown here is derived from an EMBL/GenBank/DDBJ whole genome shotgun (WGS) entry which is preliminary data.</text>
</comment>
<reference evidence="1" key="1">
    <citation type="submission" date="2016-11" db="EMBL/GenBank/DDBJ databases">
        <title>The genome sequence of Colletotrichum cuscutae.</title>
        <authorList>
            <person name="Baroncelli R."/>
        </authorList>
    </citation>
    <scope>NUCLEOTIDE SEQUENCE</scope>
    <source>
        <strain evidence="1">IMI 304802</strain>
    </source>
</reference>
<dbReference type="Proteomes" id="UP001239213">
    <property type="component" value="Unassembled WGS sequence"/>
</dbReference>
<proteinExistence type="predicted"/>
<gene>
    <name evidence="1" type="ORF">CCUS01_05172</name>
</gene>
<dbReference type="AlphaFoldDB" id="A0AAI9V7Y9"/>
<sequence>MPWTKRPKTVKTRKRSVQTVSGSFILKFERLGFAGLQEDGKWNAPSIKEPNRSGQPVPELVKMVVRETPVKLLARKSRPRRQPLLSSCKFWETRIGAHLESSRR</sequence>
<dbReference type="EMBL" id="MPDP01000146">
    <property type="protein sequence ID" value="KAK1476068.1"/>
    <property type="molecule type" value="Genomic_DNA"/>
</dbReference>